<dbReference type="PROSITE" id="PS51695">
    <property type="entry name" value="SEDOLISIN"/>
    <property type="match status" value="1"/>
</dbReference>
<dbReference type="GO" id="GO:0006508">
    <property type="term" value="P:proteolysis"/>
    <property type="evidence" value="ECO:0007669"/>
    <property type="project" value="UniProtKB-KW"/>
</dbReference>
<evidence type="ECO:0000256" key="4">
    <source>
        <dbReference type="ARBA" id="ARBA00022801"/>
    </source>
</evidence>
<dbReference type="GeneID" id="4389548"/>
<feature type="binding site" evidence="8">
    <location>
        <position position="579"/>
    </location>
    <ligand>
        <name>Ca(2+)</name>
        <dbReference type="ChEBI" id="CHEBI:29108"/>
    </ligand>
</feature>
<comment type="cofactor">
    <cofactor evidence="8">
        <name>Ca(2+)</name>
        <dbReference type="ChEBI" id="CHEBI:29108"/>
    </cofactor>
    <text evidence="8">Binds 1 Ca(2+) ion per subunit.</text>
</comment>
<dbReference type="PANTHER" id="PTHR14218">
    <property type="entry name" value="PROTEASE S8 TRIPEPTIDYL PEPTIDASE I CLN2"/>
    <property type="match status" value="1"/>
</dbReference>
<comment type="subcellular location">
    <subcellularLocation>
        <location evidence="1">Secreted</location>
        <location evidence="1">Extracellular space</location>
    </subcellularLocation>
</comment>
<name>Q2HC73_CHAGB</name>
<evidence type="ECO:0000256" key="2">
    <source>
        <dbReference type="ARBA" id="ARBA00022670"/>
    </source>
</evidence>
<feature type="active site" description="Charge relay system" evidence="8">
    <location>
        <position position="524"/>
    </location>
</feature>
<dbReference type="OMA" id="FELANCD"/>
<feature type="active site" description="Charge relay system" evidence="8">
    <location>
        <position position="227"/>
    </location>
</feature>
<dbReference type="InterPro" id="IPR015366">
    <property type="entry name" value="S53_propep"/>
</dbReference>
<evidence type="ECO:0000256" key="5">
    <source>
        <dbReference type="ARBA" id="ARBA00022825"/>
    </source>
</evidence>
<evidence type="ECO:0000256" key="1">
    <source>
        <dbReference type="ARBA" id="ARBA00004239"/>
    </source>
</evidence>
<dbReference type="eggNOG" id="ENOG502QTN1">
    <property type="taxonomic scope" value="Eukaryota"/>
</dbReference>
<feature type="domain" description="Peptidase S53" evidence="9">
    <location>
        <begin position="150"/>
        <end position="587"/>
    </location>
</feature>
<dbReference type="VEuPathDB" id="FungiDB:CHGG_02181"/>
<dbReference type="HOGENOM" id="CLU_013783_4_0_1"/>
<feature type="binding site" evidence="8">
    <location>
        <position position="561"/>
    </location>
    <ligand>
        <name>Ca(2+)</name>
        <dbReference type="ChEBI" id="CHEBI:29108"/>
    </ligand>
</feature>
<dbReference type="InterPro" id="IPR036852">
    <property type="entry name" value="Peptidase_S8/S53_dom_sf"/>
</dbReference>
<dbReference type="InParanoid" id="Q2HC73"/>
<evidence type="ECO:0000256" key="7">
    <source>
        <dbReference type="ARBA" id="ARBA00023145"/>
    </source>
</evidence>
<dbReference type="SMART" id="SM00944">
    <property type="entry name" value="Pro-kuma_activ"/>
    <property type="match status" value="1"/>
</dbReference>
<dbReference type="MEROPS" id="S53.007"/>
<evidence type="ECO:0000259" key="9">
    <source>
        <dbReference type="PROSITE" id="PS51695"/>
    </source>
</evidence>
<dbReference type="Gene3D" id="3.40.50.200">
    <property type="entry name" value="Peptidase S8/S53 domain"/>
    <property type="match status" value="1"/>
</dbReference>
<feature type="active site" description="Charge relay system" evidence="8">
    <location>
        <position position="231"/>
    </location>
</feature>
<dbReference type="Proteomes" id="UP000001056">
    <property type="component" value="Unassembled WGS sequence"/>
</dbReference>
<evidence type="ECO:0000313" key="10">
    <source>
        <dbReference type="EMBL" id="EAQ90246.1"/>
    </source>
</evidence>
<dbReference type="GO" id="GO:0046872">
    <property type="term" value="F:metal ion binding"/>
    <property type="evidence" value="ECO:0007669"/>
    <property type="project" value="UniProtKB-UniRule"/>
</dbReference>
<keyword evidence="4 8" id="KW-0378">Hydrolase</keyword>
<keyword evidence="7" id="KW-0865">Zymogen</keyword>
<dbReference type="CDD" id="cd04056">
    <property type="entry name" value="Peptidases_S53"/>
    <property type="match status" value="1"/>
</dbReference>
<dbReference type="RefSeq" id="XP_001228697.1">
    <property type="nucleotide sequence ID" value="XM_001228696.1"/>
</dbReference>
<dbReference type="GO" id="GO:0008240">
    <property type="term" value="F:tripeptidyl-peptidase activity"/>
    <property type="evidence" value="ECO:0007669"/>
    <property type="project" value="TreeGrafter"/>
</dbReference>
<evidence type="ECO:0000313" key="11">
    <source>
        <dbReference type="Proteomes" id="UP000001056"/>
    </source>
</evidence>
<dbReference type="GO" id="GO:0005576">
    <property type="term" value="C:extracellular region"/>
    <property type="evidence" value="ECO:0007669"/>
    <property type="project" value="UniProtKB-SubCell"/>
</dbReference>
<protein>
    <recommendedName>
        <fullName evidence="9">Peptidase S53 domain-containing protein</fullName>
    </recommendedName>
</protein>
<evidence type="ECO:0000256" key="6">
    <source>
        <dbReference type="ARBA" id="ARBA00022837"/>
    </source>
</evidence>
<dbReference type="InterPro" id="IPR050819">
    <property type="entry name" value="Tripeptidyl-peptidase_I"/>
</dbReference>
<accession>Q2HC73</accession>
<keyword evidence="11" id="KW-1185">Reference proteome</keyword>
<dbReference type="Pfam" id="PF09286">
    <property type="entry name" value="Pro-kuma_activ"/>
    <property type="match status" value="1"/>
</dbReference>
<feature type="binding site" evidence="8">
    <location>
        <position position="560"/>
    </location>
    <ligand>
        <name>Ca(2+)</name>
        <dbReference type="ChEBI" id="CHEBI:29108"/>
    </ligand>
</feature>
<dbReference type="SUPFAM" id="SSF52743">
    <property type="entry name" value="Subtilisin-like"/>
    <property type="match status" value="1"/>
</dbReference>
<reference evidence="11" key="1">
    <citation type="journal article" date="2015" name="Genome Announc.">
        <title>Draft genome sequence of the cellulolytic fungus Chaetomium globosum.</title>
        <authorList>
            <person name="Cuomo C.A."/>
            <person name="Untereiner W.A."/>
            <person name="Ma L.-J."/>
            <person name="Grabherr M."/>
            <person name="Birren B.W."/>
        </authorList>
    </citation>
    <scope>NUCLEOTIDE SEQUENCE [LARGE SCALE GENOMIC DNA]</scope>
    <source>
        <strain evidence="11">ATCC 6205 / CBS 148.51 / DSM 1962 / NBRC 6347 / NRRL 1970</strain>
    </source>
</reference>
<evidence type="ECO:0000256" key="3">
    <source>
        <dbReference type="ARBA" id="ARBA00022723"/>
    </source>
</evidence>
<dbReference type="EMBL" id="CH408030">
    <property type="protein sequence ID" value="EAQ90246.1"/>
    <property type="molecule type" value="Genomic_DNA"/>
</dbReference>
<keyword evidence="6 8" id="KW-0106">Calcium</keyword>
<evidence type="ECO:0000256" key="8">
    <source>
        <dbReference type="PROSITE-ProRule" id="PRU01032"/>
    </source>
</evidence>
<sequence length="587" mass="64776">MKLRGALFALSGLCGIFLPVWATRSNIRERVSRRIPPSHTVHERHAPRNLEGWVKRELVDSEATVPVRIGLKQSNVDAGHDLLMDIQWIQFDAPAHEVEDLLHTRYYTFENLETGVTNIACSEYHVPHNVSHHIDYITPGIKLMSGGFDEKITKRMAAQYQLPNGSKNRKGNTLGIFKALSQHYGQEDLDNYWKYIAPWVPHGTHPKLKAINGAYGPTDDISKAGEEADLDFQVAIPLIWPQKTILFQTDDEWYQKDQLRADSKYPGFFNSVLPFPAFFDAIDESYCHLNAFNMTGNCATNACRDPIYPNPNAPPSQGGYQGPLMCGRYPPTNVISISYSGTEHSWPANYMRRQCLEVMKLALQGVTVVESSGDFGVGGKRFEPQAGCLGEAKDVFSPRVMGNCPYVLSVGATALVEPEYADPDAEVKLLEVAAESFSSGGGFSNVFERPKWQDRHVKEYLVRANVSDLGYDGAGGLGFDSLRPPPGRGKLFNKLGRGYPDVAAIGENFRVVLRGYPNRMRGTSVSTPVWASILTLVNEERLAAGKSTVGFVHQVLVFTDITSGSNPGCGGDGFKVKEGWDPVTGLG</sequence>
<feature type="binding site" evidence="8">
    <location>
        <position position="581"/>
    </location>
    <ligand>
        <name>Ca(2+)</name>
        <dbReference type="ChEBI" id="CHEBI:29108"/>
    </ligand>
</feature>
<organism evidence="10 11">
    <name type="scientific">Chaetomium globosum (strain ATCC 6205 / CBS 148.51 / DSM 1962 / NBRC 6347 / NRRL 1970)</name>
    <name type="common">Soil fungus</name>
    <dbReference type="NCBI Taxonomy" id="306901"/>
    <lineage>
        <taxon>Eukaryota</taxon>
        <taxon>Fungi</taxon>
        <taxon>Dikarya</taxon>
        <taxon>Ascomycota</taxon>
        <taxon>Pezizomycotina</taxon>
        <taxon>Sordariomycetes</taxon>
        <taxon>Sordariomycetidae</taxon>
        <taxon>Sordariales</taxon>
        <taxon>Chaetomiaceae</taxon>
        <taxon>Chaetomium</taxon>
    </lineage>
</organism>
<dbReference type="PANTHER" id="PTHR14218:SF19">
    <property type="entry name" value="SERINE PROTEASE AORO, PUTATIVE (AFU_ORTHOLOGUE AFUA_6G10250)-RELATED"/>
    <property type="match status" value="1"/>
</dbReference>
<proteinExistence type="predicted"/>
<keyword evidence="5 8" id="KW-0720">Serine protease</keyword>
<dbReference type="InterPro" id="IPR030400">
    <property type="entry name" value="Sedolisin_dom"/>
</dbReference>
<dbReference type="AlphaFoldDB" id="Q2HC73"/>
<gene>
    <name evidence="10" type="ORF">CHGG_02181</name>
</gene>
<dbReference type="SUPFAM" id="SSF54897">
    <property type="entry name" value="Protease propeptides/inhibitors"/>
    <property type="match status" value="1"/>
</dbReference>
<keyword evidence="2 8" id="KW-0645">Protease</keyword>
<dbReference type="GO" id="GO:0004252">
    <property type="term" value="F:serine-type endopeptidase activity"/>
    <property type="evidence" value="ECO:0007669"/>
    <property type="project" value="UniProtKB-UniRule"/>
</dbReference>
<keyword evidence="3 8" id="KW-0479">Metal-binding</keyword>
<dbReference type="OrthoDB" id="409122at2759"/>